<evidence type="ECO:0000256" key="2">
    <source>
        <dbReference type="ARBA" id="ARBA00008016"/>
    </source>
</evidence>
<evidence type="ECO:0000313" key="15">
    <source>
        <dbReference type="EMBL" id="EPI52202.1"/>
    </source>
</evidence>
<keyword evidence="4 13" id="KW-0963">Cytoplasm</keyword>
<dbReference type="GO" id="GO:0006260">
    <property type="term" value="P:DNA replication"/>
    <property type="evidence" value="ECO:0007669"/>
    <property type="project" value="UniProtKB-UniRule"/>
</dbReference>
<dbReference type="PANTHER" id="PTHR32182:SF0">
    <property type="entry name" value="DNA REPLICATION AND REPAIR PROTEIN RECF"/>
    <property type="match status" value="1"/>
</dbReference>
<dbReference type="Gene3D" id="3.40.50.300">
    <property type="entry name" value="P-loop containing nucleotide triphosphate hydrolases"/>
    <property type="match status" value="1"/>
</dbReference>
<organism evidence="15 16">
    <name type="scientific">Gardnerella pickettii JCP7719</name>
    <dbReference type="NCBI Taxonomy" id="1261061"/>
    <lineage>
        <taxon>Bacteria</taxon>
        <taxon>Bacillati</taxon>
        <taxon>Actinomycetota</taxon>
        <taxon>Actinomycetes</taxon>
        <taxon>Bifidobacteriales</taxon>
        <taxon>Bifidobacteriaceae</taxon>
        <taxon>Gardnerella</taxon>
        <taxon>Gardnerella pickettii</taxon>
    </lineage>
</organism>
<dbReference type="GO" id="GO:0006302">
    <property type="term" value="P:double-strand break repair"/>
    <property type="evidence" value="ECO:0007669"/>
    <property type="project" value="TreeGrafter"/>
</dbReference>
<evidence type="ECO:0000259" key="14">
    <source>
        <dbReference type="Pfam" id="PF02463"/>
    </source>
</evidence>
<keyword evidence="5 13" id="KW-0235">DNA replication</keyword>
<comment type="caution">
    <text evidence="15">The sequence shown here is derived from an EMBL/GenBank/DDBJ whole genome shotgun (WGS) entry which is preliminary data.</text>
</comment>
<comment type="function">
    <text evidence="12 13">The RecF protein is involved in DNA metabolism; it is required for DNA replication and normal SOS inducibility. RecF binds preferentially to single-stranded, linear DNA. It also seems to bind ATP.</text>
</comment>
<keyword evidence="7 13" id="KW-0227">DNA damage</keyword>
<evidence type="ECO:0000256" key="13">
    <source>
        <dbReference type="HAMAP-Rule" id="MF_00365"/>
    </source>
</evidence>
<evidence type="ECO:0000256" key="12">
    <source>
        <dbReference type="ARBA" id="ARBA00025401"/>
    </source>
</evidence>
<keyword evidence="8 13" id="KW-0067">ATP-binding</keyword>
<evidence type="ECO:0000256" key="4">
    <source>
        <dbReference type="ARBA" id="ARBA00022490"/>
    </source>
</evidence>
<evidence type="ECO:0000256" key="9">
    <source>
        <dbReference type="ARBA" id="ARBA00023125"/>
    </source>
</evidence>
<name>S4GYN3_9BIFI</name>
<evidence type="ECO:0000256" key="7">
    <source>
        <dbReference type="ARBA" id="ARBA00022763"/>
    </source>
</evidence>
<dbReference type="PANTHER" id="PTHR32182">
    <property type="entry name" value="DNA REPLICATION AND REPAIR PROTEIN RECF"/>
    <property type="match status" value="1"/>
</dbReference>
<dbReference type="GO" id="GO:0005737">
    <property type="term" value="C:cytoplasm"/>
    <property type="evidence" value="ECO:0007669"/>
    <property type="project" value="UniProtKB-SubCell"/>
</dbReference>
<keyword evidence="6 13" id="KW-0547">Nucleotide-binding</keyword>
<dbReference type="GO" id="GO:0009432">
    <property type="term" value="P:SOS response"/>
    <property type="evidence" value="ECO:0007669"/>
    <property type="project" value="UniProtKB-UniRule"/>
</dbReference>
<feature type="domain" description="RecF/RecN/SMC N-terminal" evidence="14">
    <location>
        <begin position="1"/>
        <end position="356"/>
    </location>
</feature>
<evidence type="ECO:0000256" key="1">
    <source>
        <dbReference type="ARBA" id="ARBA00004496"/>
    </source>
</evidence>
<dbReference type="InterPro" id="IPR042174">
    <property type="entry name" value="RecF_2"/>
</dbReference>
<evidence type="ECO:0000256" key="3">
    <source>
        <dbReference type="ARBA" id="ARBA00020170"/>
    </source>
</evidence>
<dbReference type="AlphaFoldDB" id="S4GYN3"/>
<dbReference type="PATRIC" id="fig|1261061.4.peg.21"/>
<evidence type="ECO:0000256" key="6">
    <source>
        <dbReference type="ARBA" id="ARBA00022741"/>
    </source>
</evidence>
<dbReference type="SUPFAM" id="SSF52540">
    <property type="entry name" value="P-loop containing nucleoside triphosphate hydrolases"/>
    <property type="match status" value="1"/>
</dbReference>
<dbReference type="PROSITE" id="PS00617">
    <property type="entry name" value="RECF_1"/>
    <property type="match status" value="1"/>
</dbReference>
<gene>
    <name evidence="13" type="primary">recF</name>
    <name evidence="15" type="ORF">HMPREF1576_00021</name>
</gene>
<evidence type="ECO:0000313" key="16">
    <source>
        <dbReference type="Proteomes" id="UP000014601"/>
    </source>
</evidence>
<dbReference type="NCBIfam" id="TIGR00611">
    <property type="entry name" value="recf"/>
    <property type="match status" value="1"/>
</dbReference>
<dbReference type="Pfam" id="PF02463">
    <property type="entry name" value="SMC_N"/>
    <property type="match status" value="1"/>
</dbReference>
<dbReference type="GO" id="GO:0005524">
    <property type="term" value="F:ATP binding"/>
    <property type="evidence" value="ECO:0007669"/>
    <property type="project" value="UniProtKB-UniRule"/>
</dbReference>
<evidence type="ECO:0000256" key="8">
    <source>
        <dbReference type="ARBA" id="ARBA00022840"/>
    </source>
</evidence>
<dbReference type="InterPro" id="IPR001238">
    <property type="entry name" value="DNA-binding_RecF"/>
</dbReference>
<evidence type="ECO:0000256" key="5">
    <source>
        <dbReference type="ARBA" id="ARBA00022705"/>
    </source>
</evidence>
<comment type="similarity">
    <text evidence="2 13">Belongs to the RecF family.</text>
</comment>
<dbReference type="GO" id="GO:0003697">
    <property type="term" value="F:single-stranded DNA binding"/>
    <property type="evidence" value="ECO:0007669"/>
    <property type="project" value="UniProtKB-UniRule"/>
</dbReference>
<protein>
    <recommendedName>
        <fullName evidence="3 13">DNA replication and repair protein RecF</fullName>
    </recommendedName>
</protein>
<dbReference type="InterPro" id="IPR027417">
    <property type="entry name" value="P-loop_NTPase"/>
</dbReference>
<dbReference type="EMBL" id="ATJO01000001">
    <property type="protein sequence ID" value="EPI52202.1"/>
    <property type="molecule type" value="Genomic_DNA"/>
</dbReference>
<comment type="subcellular location">
    <subcellularLocation>
        <location evidence="1 13">Cytoplasm</location>
    </subcellularLocation>
</comment>
<keyword evidence="10 13" id="KW-0234">DNA repair</keyword>
<evidence type="ECO:0000256" key="11">
    <source>
        <dbReference type="ARBA" id="ARBA00023236"/>
    </source>
</evidence>
<proteinExistence type="inferred from homology"/>
<dbReference type="GO" id="GO:0000731">
    <property type="term" value="P:DNA synthesis involved in DNA repair"/>
    <property type="evidence" value="ECO:0007669"/>
    <property type="project" value="TreeGrafter"/>
</dbReference>
<dbReference type="HAMAP" id="MF_00365">
    <property type="entry name" value="RecF"/>
    <property type="match status" value="1"/>
</dbReference>
<evidence type="ECO:0000256" key="10">
    <source>
        <dbReference type="ARBA" id="ARBA00023204"/>
    </source>
</evidence>
<dbReference type="Gene3D" id="1.20.1050.90">
    <property type="entry name" value="RecF/RecN/SMC, N-terminal domain"/>
    <property type="match status" value="1"/>
</dbReference>
<dbReference type="InterPro" id="IPR018078">
    <property type="entry name" value="DNA-binding_RecF_CS"/>
</dbReference>
<keyword evidence="9 13" id="KW-0238">DNA-binding</keyword>
<accession>S4GYN3</accession>
<keyword evidence="11 13" id="KW-0742">SOS response</keyword>
<sequence length="431" mass="48502">MNVLVGSNGLGKTNVVESLEVISTGTSHRVSSLTPLIEINHNCATIRANVKDFSNTCNINTLDGSDNLDNLDETTFELSINLKGANRARINGKKSLYMKDIVGLVPCVSFTPRDQNLIVSDPTVRRTFIDQAGALLIPNYLPILQEYNHIAKQRSALLKSLSNNYSPNSMNNYNTVSDLEVWTAKFIETGIILTKLRKQIIELLNNVFSNIVKHLSNSSNFASIEYNPSFSEIDFSENNFEDDFEESNDNSIRLAISEHFQRIYNGEVARGYNLIGPHRDDFTILLNDYNAKEFASNGESWTLALALKMALFKSLEKKNEKKPIVILDDVFAQLDESRRKQILEFAKNQDQVFITVASLSDIPKDKSVLENSIIDVSKIAKNQNEDDSNSLENNIDISHKILLENIVNSRQNSVDYIENNQNKSTDLGDIR</sequence>
<reference evidence="15 16" key="1">
    <citation type="submission" date="2013-06" db="EMBL/GenBank/DDBJ databases">
        <authorList>
            <person name="Weinstock G."/>
            <person name="Sodergren E."/>
            <person name="Lobos E.A."/>
            <person name="Fulton L."/>
            <person name="Fulton R."/>
            <person name="Courtney L."/>
            <person name="Fronick C."/>
            <person name="O'Laughlin M."/>
            <person name="Godfrey J."/>
            <person name="Wilson R.M."/>
            <person name="Miner T."/>
            <person name="Farmer C."/>
            <person name="Delehaunty K."/>
            <person name="Cordes M."/>
            <person name="Minx P."/>
            <person name="Tomlinson C."/>
            <person name="Chen J."/>
            <person name="Wollam A."/>
            <person name="Pepin K.H."/>
            <person name="Bhonagiri V."/>
            <person name="Zhang X."/>
            <person name="Warren W."/>
            <person name="Mitreva M."/>
            <person name="Mardis E.R."/>
            <person name="Wilson R.K."/>
        </authorList>
    </citation>
    <scope>NUCLEOTIDE SEQUENCE [LARGE SCALE GENOMIC DNA]</scope>
    <source>
        <strain evidence="15 16">JCP7719</strain>
    </source>
</reference>
<dbReference type="InterPro" id="IPR003395">
    <property type="entry name" value="RecF/RecN/SMC_N"/>
</dbReference>
<feature type="binding site" evidence="13">
    <location>
        <begin position="6"/>
        <end position="13"/>
    </location>
    <ligand>
        <name>ATP</name>
        <dbReference type="ChEBI" id="CHEBI:30616"/>
    </ligand>
</feature>
<dbReference type="HOGENOM" id="CLU_040267_1_1_11"/>
<dbReference type="Proteomes" id="UP000014601">
    <property type="component" value="Unassembled WGS sequence"/>
</dbReference>